<sequence>MGMSAPSCSGSRACHAISATVIDVVQALIRDRAIDGRVEVADLERMLSLVRRGTMSMDAAFLAQEERCRKDHSRPKGNVGARSNPFQRLMVRPFEHLLFGNPPPFPRPLLANYFTFIEQALEPERDAWEKVCRAVIQALLVVHGNNLTWDHFYSDQRALKTLGTALTRIARLLSTHDGARHWQEIMGRPLVDHPSATLEQVALVRQALLETQRGLNVA</sequence>
<organism evidence="1 2">
    <name type="scientific">Magnetospirillum moscoviense</name>
    <dbReference type="NCBI Taxonomy" id="1437059"/>
    <lineage>
        <taxon>Bacteria</taxon>
        <taxon>Pseudomonadati</taxon>
        <taxon>Pseudomonadota</taxon>
        <taxon>Alphaproteobacteria</taxon>
        <taxon>Rhodospirillales</taxon>
        <taxon>Rhodospirillaceae</taxon>
        <taxon>Magnetospirillum</taxon>
    </lineage>
</organism>
<reference evidence="1 2" key="1">
    <citation type="submission" date="2016-04" db="EMBL/GenBank/DDBJ databases">
        <title>Draft genome sequence of freshwater magnetotactic bacteria Magnetospirillum marisnigri SP-1 and Magnetospirillum moscoviense BB-1.</title>
        <authorList>
            <person name="Koziaeva V."/>
            <person name="Dziuba M.V."/>
            <person name="Ivanov T.M."/>
            <person name="Kuznetsov B."/>
            <person name="Grouzdev D.S."/>
        </authorList>
    </citation>
    <scope>NUCLEOTIDE SEQUENCE [LARGE SCALE GENOMIC DNA]</scope>
    <source>
        <strain evidence="1 2">BB-1</strain>
    </source>
</reference>
<gene>
    <name evidence="1" type="ORF">A6A05_13390</name>
</gene>
<accession>A0A178MLL2</accession>
<dbReference type="EMBL" id="LWQU01000146">
    <property type="protein sequence ID" value="OAN49566.1"/>
    <property type="molecule type" value="Genomic_DNA"/>
</dbReference>
<comment type="caution">
    <text evidence="1">The sequence shown here is derived from an EMBL/GenBank/DDBJ whole genome shotgun (WGS) entry which is preliminary data.</text>
</comment>
<keyword evidence="2" id="KW-1185">Reference proteome</keyword>
<dbReference type="Proteomes" id="UP000078543">
    <property type="component" value="Unassembled WGS sequence"/>
</dbReference>
<name>A0A178MLL2_9PROT</name>
<dbReference type="STRING" id="1437059.A6A05_13390"/>
<proteinExistence type="predicted"/>
<dbReference type="AlphaFoldDB" id="A0A178MLL2"/>
<evidence type="ECO:0000313" key="2">
    <source>
        <dbReference type="Proteomes" id="UP000078543"/>
    </source>
</evidence>
<protein>
    <submittedName>
        <fullName evidence="1">Uncharacterized protein</fullName>
    </submittedName>
</protein>
<evidence type="ECO:0000313" key="1">
    <source>
        <dbReference type="EMBL" id="OAN49566.1"/>
    </source>
</evidence>